<reference evidence="1" key="1">
    <citation type="submission" date="2024-07" db="EMBL/GenBank/DDBJ databases">
        <title>Complete genome sequences of cellulolytic bacteria, Kitasatospora sp. CMC57 and Streptomyces sp. CMC78, isolated from Japanese agricultural soil.</title>
        <authorList>
            <person name="Hashimoto T."/>
            <person name="Ito M."/>
            <person name="Iwamoto M."/>
            <person name="Fukahori D."/>
            <person name="Shoda T."/>
            <person name="Sakoda M."/>
            <person name="Morohoshi T."/>
            <person name="Mitsuboshi M."/>
            <person name="Nishizawa T."/>
        </authorList>
    </citation>
    <scope>NUCLEOTIDE SEQUENCE</scope>
    <source>
        <strain evidence="1">CMC57</strain>
        <plasmid evidence="1">pCMC57_01</plasmid>
    </source>
</reference>
<protein>
    <submittedName>
        <fullName evidence="1">Uncharacterized protein</fullName>
    </submittedName>
</protein>
<geneLocation type="plasmid" evidence="1">
    <name>pCMC57_01</name>
</geneLocation>
<dbReference type="KEGG" id="kic:KCMC57_64940"/>
<gene>
    <name evidence="1" type="ORF">KCMC57_64940</name>
</gene>
<organism evidence="1">
    <name type="scientific">Kitasatospora sp. CMC57</name>
    <dbReference type="NCBI Taxonomy" id="3231513"/>
    <lineage>
        <taxon>Bacteria</taxon>
        <taxon>Bacillati</taxon>
        <taxon>Actinomycetota</taxon>
        <taxon>Actinomycetes</taxon>
        <taxon>Kitasatosporales</taxon>
        <taxon>Streptomycetaceae</taxon>
        <taxon>Kitasatospora</taxon>
    </lineage>
</organism>
<dbReference type="EMBL" id="AP035882">
    <property type="protein sequence ID" value="BFP50126.1"/>
    <property type="molecule type" value="Genomic_DNA"/>
</dbReference>
<dbReference type="AlphaFoldDB" id="A0AB33K8A6"/>
<keyword evidence="1" id="KW-0614">Plasmid</keyword>
<dbReference type="RefSeq" id="WP_407992362.1">
    <property type="nucleotide sequence ID" value="NZ_AP035882.1"/>
</dbReference>
<accession>A0AB33K8A6</accession>
<name>A0AB33K8A6_9ACTN</name>
<proteinExistence type="predicted"/>
<evidence type="ECO:0000313" key="1">
    <source>
        <dbReference type="EMBL" id="BFP50126.1"/>
    </source>
</evidence>
<sequence length="122" mass="12894">MTRFDDLPADFDGCARSCRKTRSHTLLWGDCAHAPESARPEPLVTIGGVQSAADGHPSIVLRSVPVSELAERIEKALRSVQITLGPKSLALLEDGHQMHLTGGEYSAMALAVAMDLAEGGAS</sequence>